<protein>
    <submittedName>
        <fullName evidence="2">MspA family porin</fullName>
    </submittedName>
</protein>
<evidence type="ECO:0000313" key="3">
    <source>
        <dbReference type="Proteomes" id="UP001596484"/>
    </source>
</evidence>
<comment type="caution">
    <text evidence="2">The sequence shown here is derived from an EMBL/GenBank/DDBJ whole genome shotgun (WGS) entry which is preliminary data.</text>
</comment>
<dbReference type="RefSeq" id="WP_378400534.1">
    <property type="nucleotide sequence ID" value="NZ_JBHTCS010000001.1"/>
</dbReference>
<proteinExistence type="predicted"/>
<name>A0ABW2RRJ4_9NOCA</name>
<dbReference type="Proteomes" id="UP001596484">
    <property type="component" value="Unassembled WGS sequence"/>
</dbReference>
<reference evidence="3" key="1">
    <citation type="journal article" date="2019" name="Int. J. Syst. Evol. Microbiol.">
        <title>The Global Catalogue of Microorganisms (GCM) 10K type strain sequencing project: providing services to taxonomists for standard genome sequencing and annotation.</title>
        <authorList>
            <consortium name="The Broad Institute Genomics Platform"/>
            <consortium name="The Broad Institute Genome Sequencing Center for Infectious Disease"/>
            <person name="Wu L."/>
            <person name="Ma J."/>
        </authorList>
    </citation>
    <scope>NUCLEOTIDE SEQUENCE [LARGE SCALE GENOMIC DNA]</scope>
    <source>
        <strain evidence="3">ICMP 19430</strain>
    </source>
</reference>
<keyword evidence="1" id="KW-0732">Signal</keyword>
<gene>
    <name evidence="2" type="ORF">ACFQS9_00725</name>
</gene>
<dbReference type="Pfam" id="PF09203">
    <property type="entry name" value="MspA"/>
    <property type="match status" value="1"/>
</dbReference>
<dbReference type="InterPro" id="IPR015286">
    <property type="entry name" value="Porin_fam_mycobact-type"/>
</dbReference>
<dbReference type="Gene3D" id="2.60.40.1650">
    <property type="entry name" value="Porin MspA (Ig-like beta-sandwich domain)"/>
    <property type="match status" value="1"/>
</dbReference>
<sequence>MSEIRKSGLRRGTHSARATCFSASVGAAAALAIGLMSTGVAHADTFVPLPDGQKAGPGAVISRTGESALISPSLAANGAGRTAWVSGTVTADVKGITKEGEVGPFNGATNDKGTNNSSTHGVSRISTGYIVGCQVDITGLGGSIGAGIDLSGPSISGSLTVPVSAGQVKFVNVAGKDIKKNGKYSVQYQDTQLEIQSCGGFAQARSYTVVEIVGNDYSKTTLYGQPFSIG</sequence>
<accession>A0ABW2RRJ4</accession>
<feature type="signal peptide" evidence="1">
    <location>
        <begin position="1"/>
        <end position="43"/>
    </location>
</feature>
<organism evidence="2 3">
    <name type="scientific">Rhodococcus daqingensis</name>
    <dbReference type="NCBI Taxonomy" id="2479363"/>
    <lineage>
        <taxon>Bacteria</taxon>
        <taxon>Bacillati</taxon>
        <taxon>Actinomycetota</taxon>
        <taxon>Actinomycetes</taxon>
        <taxon>Mycobacteriales</taxon>
        <taxon>Nocardiaceae</taxon>
        <taxon>Rhodococcus</taxon>
    </lineage>
</organism>
<keyword evidence="3" id="KW-1185">Reference proteome</keyword>
<evidence type="ECO:0000256" key="1">
    <source>
        <dbReference type="SAM" id="SignalP"/>
    </source>
</evidence>
<dbReference type="EMBL" id="JBHTCS010000001">
    <property type="protein sequence ID" value="MFC7446405.1"/>
    <property type="molecule type" value="Genomic_DNA"/>
</dbReference>
<feature type="chain" id="PRO_5047186728" evidence="1">
    <location>
        <begin position="44"/>
        <end position="230"/>
    </location>
</feature>
<evidence type="ECO:0000313" key="2">
    <source>
        <dbReference type="EMBL" id="MFC7446405.1"/>
    </source>
</evidence>